<dbReference type="Proteomes" id="UP000249065">
    <property type="component" value="Unassembled WGS sequence"/>
</dbReference>
<evidence type="ECO:0000313" key="2">
    <source>
        <dbReference type="Proteomes" id="UP000249065"/>
    </source>
</evidence>
<dbReference type="OrthoDB" id="7282716at2"/>
<organism evidence="1 2">
    <name type="scientific">Roseicella frigidaeris</name>
    <dbReference type="NCBI Taxonomy" id="2230885"/>
    <lineage>
        <taxon>Bacteria</taxon>
        <taxon>Pseudomonadati</taxon>
        <taxon>Pseudomonadota</taxon>
        <taxon>Alphaproteobacteria</taxon>
        <taxon>Acetobacterales</taxon>
        <taxon>Roseomonadaceae</taxon>
        <taxon>Roseicella</taxon>
    </lineage>
</organism>
<protein>
    <submittedName>
        <fullName evidence="1">Uncharacterized protein</fullName>
    </submittedName>
</protein>
<reference evidence="2" key="1">
    <citation type="submission" date="2018-06" db="EMBL/GenBank/DDBJ databases">
        <authorList>
            <person name="Khan S.A."/>
        </authorList>
    </citation>
    <scope>NUCLEOTIDE SEQUENCE [LARGE SCALE GENOMIC DNA]</scope>
    <source>
        <strain evidence="2">DB-1506</strain>
    </source>
</reference>
<dbReference type="AlphaFoldDB" id="A0A327MA68"/>
<gene>
    <name evidence="1" type="ORF">DOO78_09235</name>
</gene>
<dbReference type="RefSeq" id="WP_111469470.1">
    <property type="nucleotide sequence ID" value="NZ_QLIX01000005.1"/>
</dbReference>
<keyword evidence="2" id="KW-1185">Reference proteome</keyword>
<sequence length="127" mass="13549">MEEIAMALRPSLAIMPALAGLVLAFATPSALAQSSLGSREFQTAELSELSPKLREEVLQRATGGNTPRGVLEVMLLNAMQGRFPASKIVAIDMGRGVAVLQTPEKQLKAVTFNKQEGLQFVGEVALQ</sequence>
<accession>A0A327MA68</accession>
<proteinExistence type="predicted"/>
<dbReference type="EMBL" id="QLIX01000005">
    <property type="protein sequence ID" value="RAI59212.1"/>
    <property type="molecule type" value="Genomic_DNA"/>
</dbReference>
<name>A0A327MA68_9PROT</name>
<evidence type="ECO:0000313" key="1">
    <source>
        <dbReference type="EMBL" id="RAI59212.1"/>
    </source>
</evidence>
<comment type="caution">
    <text evidence="1">The sequence shown here is derived from an EMBL/GenBank/DDBJ whole genome shotgun (WGS) entry which is preliminary data.</text>
</comment>